<organism evidence="2 3">
    <name type="scientific">Lichtheimia corymbifera JMRC:FSU:9682</name>
    <dbReference type="NCBI Taxonomy" id="1263082"/>
    <lineage>
        <taxon>Eukaryota</taxon>
        <taxon>Fungi</taxon>
        <taxon>Fungi incertae sedis</taxon>
        <taxon>Mucoromycota</taxon>
        <taxon>Mucoromycotina</taxon>
        <taxon>Mucoromycetes</taxon>
        <taxon>Mucorales</taxon>
        <taxon>Lichtheimiaceae</taxon>
        <taxon>Lichtheimia</taxon>
    </lineage>
</organism>
<name>A0A068RZU0_9FUNG</name>
<dbReference type="EMBL" id="CBTN010000031">
    <property type="protein sequence ID" value="CDH55648.1"/>
    <property type="molecule type" value="Genomic_DNA"/>
</dbReference>
<feature type="region of interest" description="Disordered" evidence="1">
    <location>
        <begin position="133"/>
        <end position="164"/>
    </location>
</feature>
<reference evidence="2" key="1">
    <citation type="submission" date="2013-08" db="EMBL/GenBank/DDBJ databases">
        <title>Gene expansion shapes genome architecture in the human pathogen Lichtheimia corymbifera: an evolutionary genomics analysis in the ancient terrestrial Mucorales (Mucoromycotina).</title>
        <authorList>
            <person name="Schwartze V.U."/>
            <person name="Winter S."/>
            <person name="Shelest E."/>
            <person name="Marcet-Houben M."/>
            <person name="Horn F."/>
            <person name="Wehner S."/>
            <person name="Hoffmann K."/>
            <person name="Riege K."/>
            <person name="Sammeth M."/>
            <person name="Nowrousian M."/>
            <person name="Valiante V."/>
            <person name="Linde J."/>
            <person name="Jacobsen I.D."/>
            <person name="Marz M."/>
            <person name="Brakhage A.A."/>
            <person name="Gabaldon T."/>
            <person name="Bocker S."/>
            <person name="Voigt K."/>
        </authorList>
    </citation>
    <scope>NUCLEOTIDE SEQUENCE [LARGE SCALE GENOMIC DNA]</scope>
    <source>
        <strain evidence="2">FSU 9682</strain>
    </source>
</reference>
<accession>A0A068RZU0</accession>
<proteinExistence type="predicted"/>
<dbReference type="AlphaFoldDB" id="A0A068RZU0"/>
<evidence type="ECO:0000256" key="1">
    <source>
        <dbReference type="SAM" id="MobiDB-lite"/>
    </source>
</evidence>
<dbReference type="Proteomes" id="UP000027586">
    <property type="component" value="Unassembled WGS sequence"/>
</dbReference>
<evidence type="ECO:0000313" key="2">
    <source>
        <dbReference type="EMBL" id="CDH55648.1"/>
    </source>
</evidence>
<evidence type="ECO:0000313" key="3">
    <source>
        <dbReference type="Proteomes" id="UP000027586"/>
    </source>
</evidence>
<protein>
    <submittedName>
        <fullName evidence="2">Uncharacterized protein</fullName>
    </submittedName>
</protein>
<feature type="region of interest" description="Disordered" evidence="1">
    <location>
        <begin position="35"/>
        <end position="54"/>
    </location>
</feature>
<sequence>MFVDQSQLLEFIPDTWMRTTSKIMMAMDTISMAAGSSSSAPKRRRSLAPSCNATSAPKMAYNDLAGEESAALREIQKENRTLQWHTDREWQHEANQQVADSLMTRLRRRPEYAKYNWTTSHLVNVMKRQCQNQRAAATTTPEKKSKGVYKSKHVETSVLRSHPR</sequence>
<comment type="caution">
    <text evidence="2">The sequence shown here is derived from an EMBL/GenBank/DDBJ whole genome shotgun (WGS) entry which is preliminary data.</text>
</comment>
<gene>
    <name evidence="2" type="ORF">LCOR_06767.1</name>
</gene>
<keyword evidence="3" id="KW-1185">Reference proteome</keyword>
<dbReference type="VEuPathDB" id="FungiDB:LCOR_06767.1"/>